<reference evidence="1 2" key="1">
    <citation type="journal article" date="2014" name="Genome Announc.">
        <title>Draft Genome Sequence of the Haloacid-Degrading Burkholderia caribensis Strain MBA4.</title>
        <authorList>
            <person name="Pan Y."/>
            <person name="Kong K.F."/>
            <person name="Tsang J.S."/>
        </authorList>
    </citation>
    <scope>NUCLEOTIDE SEQUENCE [LARGE SCALE GENOMIC DNA]</scope>
    <source>
        <strain evidence="1 2">MBA4</strain>
        <plasmid evidence="2">Plasmid</plasmid>
    </source>
</reference>
<organism evidence="1 2">
    <name type="scientific">Paraburkholderia caribensis MBA4</name>
    <dbReference type="NCBI Taxonomy" id="1323664"/>
    <lineage>
        <taxon>Bacteria</taxon>
        <taxon>Pseudomonadati</taxon>
        <taxon>Pseudomonadota</taxon>
        <taxon>Betaproteobacteria</taxon>
        <taxon>Burkholderiales</taxon>
        <taxon>Burkholderiaceae</taxon>
        <taxon>Paraburkholderia</taxon>
    </lineage>
</organism>
<dbReference type="Proteomes" id="UP000019146">
    <property type="component" value="Plasmid unnamed"/>
</dbReference>
<sequence>MRADEARERVRTTRHRKGLRFRAFTMQPQSLRVCNVGGAN</sequence>
<name>A0A0P0RM34_9BURK</name>
<dbReference type="EMBL" id="CP012748">
    <property type="protein sequence ID" value="ALL69704.1"/>
    <property type="molecule type" value="Genomic_DNA"/>
</dbReference>
<dbReference type="KEGG" id="bcai:K788_0006220"/>
<evidence type="ECO:0000313" key="2">
    <source>
        <dbReference type="Proteomes" id="UP000019146"/>
    </source>
</evidence>
<accession>A0A0P0RM34</accession>
<dbReference type="AlphaFoldDB" id="A0A0P0RM34"/>
<evidence type="ECO:0000313" key="1">
    <source>
        <dbReference type="EMBL" id="ALL69704.1"/>
    </source>
</evidence>
<gene>
    <name evidence="1" type="ORF">K788_0006220</name>
</gene>
<geneLocation type="plasmid" evidence="2"/>
<keyword evidence="1" id="KW-0614">Plasmid</keyword>
<protein>
    <submittedName>
        <fullName evidence="1">Uncharacterized protein</fullName>
    </submittedName>
</protein>
<proteinExistence type="predicted"/>